<feature type="domain" description="Peptidase M13 N-terminal" evidence="9">
    <location>
        <begin position="22"/>
        <end position="398"/>
    </location>
</feature>
<keyword evidence="11" id="KW-1185">Reference proteome</keyword>
<dbReference type="GO" id="GO:0016485">
    <property type="term" value="P:protein processing"/>
    <property type="evidence" value="ECO:0007669"/>
    <property type="project" value="TreeGrafter"/>
</dbReference>
<protein>
    <submittedName>
        <fullName evidence="10">Peptidase M13</fullName>
    </submittedName>
</protein>
<dbReference type="PROSITE" id="PS51885">
    <property type="entry name" value="NEPRILYSIN"/>
    <property type="match status" value="1"/>
</dbReference>
<sequence length="664" mass="74421">MTHNELLAHVLAPADMDTSVRPQDDFYRYCNGAWIDRHVIPADRPTDGAFYQLRDLSEVQCRTIVEDAVKGLVDDADAEKIAIIYSQFMDESHIEELGATPLQPFIETIVNASSHGELAEAVGKLGKLGISPFFAFDVSTDMNDSDRYQLYIGQAGLGLPDESYYRDSQYAPIVQRYQQYIATIFSLARIADPEKSASDVLGFEKTLASLHWDIVAMRDVAAQNNPRSWDEVIKENPGFDWQIWADALGLDTSKTGALSIGQVDYLAAASKLWATTDVPILQKWLLRKTIGFAAPYLSSSFVNENFEMYSKTLAGTEEIRPRWKRALSLVEGLLGDALGRLYVNRHFPSEYKQQVEELVSNLIEAYRDSISALDWMGEATREQALEKLSGFTPRIAYPSQWRDYSQLDISTQRSLLENIAEAQSFETAFELGKLGSPVDPEEWHMTPQTVNAYYNPLSNEIVFPAAILRAPFFNPDADDAVNYAGIGAVIGHEIGHGFDDQGSQFDANGEMRNWWTDEDRAEFTQRTKALIAQYDAYSPAALPDSHKVNGALTIGENIGDLGGLTIAWKAWEKALKKQGIASPAETPEIDGLTGPERFFMSWARIWQSKSRNEYAVQLLAVDPHSPAEFRCNGVLANFDEFATYMNVRKGDGLWIEPSQRVHIW</sequence>
<keyword evidence="5" id="KW-0378">Hydrolase</keyword>
<dbReference type="GO" id="GO:0046872">
    <property type="term" value="F:metal ion binding"/>
    <property type="evidence" value="ECO:0007669"/>
    <property type="project" value="UniProtKB-KW"/>
</dbReference>
<evidence type="ECO:0000256" key="3">
    <source>
        <dbReference type="ARBA" id="ARBA00022670"/>
    </source>
</evidence>
<keyword evidence="3" id="KW-0645">Protease</keyword>
<dbReference type="PANTHER" id="PTHR11733">
    <property type="entry name" value="ZINC METALLOPROTEASE FAMILY M13 NEPRILYSIN-RELATED"/>
    <property type="match status" value="1"/>
</dbReference>
<dbReference type="GO" id="GO:0004222">
    <property type="term" value="F:metalloendopeptidase activity"/>
    <property type="evidence" value="ECO:0007669"/>
    <property type="project" value="InterPro"/>
</dbReference>
<evidence type="ECO:0000256" key="5">
    <source>
        <dbReference type="ARBA" id="ARBA00022801"/>
    </source>
</evidence>
<dbReference type="Gene3D" id="1.10.1380.10">
    <property type="entry name" value="Neutral endopeptidase , domain2"/>
    <property type="match status" value="1"/>
</dbReference>
<name>A0A6N7VRH2_9ACTO</name>
<dbReference type="Pfam" id="PF01431">
    <property type="entry name" value="Peptidase_M13"/>
    <property type="match status" value="1"/>
</dbReference>
<dbReference type="InterPro" id="IPR018497">
    <property type="entry name" value="Peptidase_M13_C"/>
</dbReference>
<dbReference type="GO" id="GO:0005886">
    <property type="term" value="C:plasma membrane"/>
    <property type="evidence" value="ECO:0007669"/>
    <property type="project" value="TreeGrafter"/>
</dbReference>
<dbReference type="InterPro" id="IPR008753">
    <property type="entry name" value="Peptidase_M13_N"/>
</dbReference>
<dbReference type="InterPro" id="IPR000718">
    <property type="entry name" value="Peptidase_M13"/>
</dbReference>
<dbReference type="Proteomes" id="UP000470875">
    <property type="component" value="Unassembled WGS sequence"/>
</dbReference>
<dbReference type="CDD" id="cd08662">
    <property type="entry name" value="M13"/>
    <property type="match status" value="1"/>
</dbReference>
<evidence type="ECO:0000256" key="2">
    <source>
        <dbReference type="ARBA" id="ARBA00007357"/>
    </source>
</evidence>
<proteinExistence type="inferred from homology"/>
<evidence type="ECO:0000256" key="7">
    <source>
        <dbReference type="ARBA" id="ARBA00023049"/>
    </source>
</evidence>
<dbReference type="EMBL" id="VULO01000002">
    <property type="protein sequence ID" value="MSS83560.1"/>
    <property type="molecule type" value="Genomic_DNA"/>
</dbReference>
<accession>A0A6N7VRH2</accession>
<comment type="cofactor">
    <cofactor evidence="1">
        <name>Zn(2+)</name>
        <dbReference type="ChEBI" id="CHEBI:29105"/>
    </cofactor>
</comment>
<evidence type="ECO:0000256" key="1">
    <source>
        <dbReference type="ARBA" id="ARBA00001947"/>
    </source>
</evidence>
<dbReference type="PRINTS" id="PR00786">
    <property type="entry name" value="NEPRILYSIN"/>
</dbReference>
<keyword evidence="7" id="KW-0482">Metalloprotease</keyword>
<gene>
    <name evidence="10" type="ORF">FYJ24_02035</name>
</gene>
<dbReference type="AlphaFoldDB" id="A0A6N7VRH2"/>
<dbReference type="InterPro" id="IPR024079">
    <property type="entry name" value="MetalloPept_cat_dom_sf"/>
</dbReference>
<organism evidence="10 11">
    <name type="scientific">Scrofimicrobium canadense</name>
    <dbReference type="NCBI Taxonomy" id="2652290"/>
    <lineage>
        <taxon>Bacteria</taxon>
        <taxon>Bacillati</taxon>
        <taxon>Actinomycetota</taxon>
        <taxon>Actinomycetes</taxon>
        <taxon>Actinomycetales</taxon>
        <taxon>Actinomycetaceae</taxon>
        <taxon>Scrofimicrobium</taxon>
    </lineage>
</organism>
<evidence type="ECO:0000313" key="11">
    <source>
        <dbReference type="Proteomes" id="UP000470875"/>
    </source>
</evidence>
<comment type="similarity">
    <text evidence="2">Belongs to the peptidase M13 family.</text>
</comment>
<reference evidence="10 11" key="1">
    <citation type="submission" date="2019-08" db="EMBL/GenBank/DDBJ databases">
        <title>In-depth cultivation of the pig gut microbiome towards novel bacterial diversity and tailored functional studies.</title>
        <authorList>
            <person name="Wylensek D."/>
            <person name="Hitch T.C.A."/>
            <person name="Clavel T."/>
        </authorList>
    </citation>
    <scope>NUCLEOTIDE SEQUENCE [LARGE SCALE GENOMIC DNA]</scope>
    <source>
        <strain evidence="10 11">WB03_NA08</strain>
    </source>
</reference>
<dbReference type="SUPFAM" id="SSF55486">
    <property type="entry name" value="Metalloproteases ('zincins'), catalytic domain"/>
    <property type="match status" value="1"/>
</dbReference>
<feature type="domain" description="Peptidase M13 C-terminal" evidence="8">
    <location>
        <begin position="451"/>
        <end position="661"/>
    </location>
</feature>
<dbReference type="PANTHER" id="PTHR11733:SF167">
    <property type="entry name" value="FI17812P1-RELATED"/>
    <property type="match status" value="1"/>
</dbReference>
<evidence type="ECO:0000259" key="8">
    <source>
        <dbReference type="Pfam" id="PF01431"/>
    </source>
</evidence>
<evidence type="ECO:0000313" key="10">
    <source>
        <dbReference type="EMBL" id="MSS83560.1"/>
    </source>
</evidence>
<keyword evidence="6" id="KW-0862">Zinc</keyword>
<evidence type="ECO:0000256" key="4">
    <source>
        <dbReference type="ARBA" id="ARBA00022723"/>
    </source>
</evidence>
<evidence type="ECO:0000256" key="6">
    <source>
        <dbReference type="ARBA" id="ARBA00022833"/>
    </source>
</evidence>
<dbReference type="InterPro" id="IPR042089">
    <property type="entry name" value="Peptidase_M13_dom_2"/>
</dbReference>
<comment type="caution">
    <text evidence="10">The sequence shown here is derived from an EMBL/GenBank/DDBJ whole genome shotgun (WGS) entry which is preliminary data.</text>
</comment>
<dbReference type="Pfam" id="PF05649">
    <property type="entry name" value="Peptidase_M13_N"/>
    <property type="match status" value="1"/>
</dbReference>
<keyword evidence="4" id="KW-0479">Metal-binding</keyword>
<evidence type="ECO:0000259" key="9">
    <source>
        <dbReference type="Pfam" id="PF05649"/>
    </source>
</evidence>
<dbReference type="Gene3D" id="3.40.390.10">
    <property type="entry name" value="Collagenase (Catalytic Domain)"/>
    <property type="match status" value="1"/>
</dbReference>
<dbReference type="RefSeq" id="WP_154543109.1">
    <property type="nucleotide sequence ID" value="NZ_VULO01000002.1"/>
</dbReference>